<dbReference type="EMBL" id="DYWV01000376">
    <property type="protein sequence ID" value="HJF41446.1"/>
    <property type="molecule type" value="Genomic_DNA"/>
</dbReference>
<dbReference type="Proteomes" id="UP000261087">
    <property type="component" value="Unassembled WGS sequence"/>
</dbReference>
<evidence type="ECO:0000313" key="11">
    <source>
        <dbReference type="EMBL" id="RGO08822.1"/>
    </source>
</evidence>
<dbReference type="Proteomes" id="UP000196258">
    <property type="component" value="Unassembled WGS sequence"/>
</dbReference>
<gene>
    <name evidence="9" type="primary">rpoE</name>
    <name evidence="10" type="ORF">B5E91_01120</name>
    <name evidence="11" type="ORF">DXB31_07900</name>
    <name evidence="9" type="ORF">K8V91_11030</name>
</gene>
<organism evidence="10 12">
    <name type="scientific">Thomasclavelia spiroformis</name>
    <dbReference type="NCBI Taxonomy" id="29348"/>
    <lineage>
        <taxon>Bacteria</taxon>
        <taxon>Bacillati</taxon>
        <taxon>Bacillota</taxon>
        <taxon>Erysipelotrichia</taxon>
        <taxon>Erysipelotrichales</taxon>
        <taxon>Coprobacillaceae</taxon>
        <taxon>Thomasclavelia</taxon>
    </lineage>
</organism>
<evidence type="ECO:0000313" key="10">
    <source>
        <dbReference type="EMBL" id="OUQ06555.1"/>
    </source>
</evidence>
<evidence type="ECO:0000313" key="13">
    <source>
        <dbReference type="Proteomes" id="UP000261087"/>
    </source>
</evidence>
<keyword evidence="2 10" id="KW-0240">DNA-directed RNA polymerase</keyword>
<dbReference type="RefSeq" id="WP_004610632.1">
    <property type="nucleotide sequence ID" value="NZ_CABKNM010000001.1"/>
</dbReference>
<name>A0A1Y4QE46_9FIRM</name>
<comment type="caution">
    <text evidence="10">The sequence shown here is derived from an EMBL/GenBank/DDBJ whole genome shotgun (WGS) entry which is preliminary data.</text>
</comment>
<accession>A0A1Y4QE46</accession>
<evidence type="ECO:0000256" key="1">
    <source>
        <dbReference type="ARBA" id="ARBA00009828"/>
    </source>
</evidence>
<evidence type="ECO:0000256" key="5">
    <source>
        <dbReference type="ARBA" id="ARBA00023163"/>
    </source>
</evidence>
<reference evidence="11 13" key="3">
    <citation type="submission" date="2018-08" db="EMBL/GenBank/DDBJ databases">
        <title>A genome reference for cultivated species of the human gut microbiota.</title>
        <authorList>
            <person name="Zou Y."/>
            <person name="Xue W."/>
            <person name="Luo G."/>
        </authorList>
    </citation>
    <scope>NUCLEOTIDE SEQUENCE [LARGE SCALE GENOMIC DNA]</scope>
    <source>
        <strain evidence="11 13">OM02-6</strain>
    </source>
</reference>
<dbReference type="Proteomes" id="UP000749320">
    <property type="component" value="Unassembled WGS sequence"/>
</dbReference>
<feature type="domain" description="HTH HARE-type" evidence="8">
    <location>
        <begin position="10"/>
        <end position="77"/>
    </location>
</feature>
<dbReference type="EMBL" id="NFLB01000001">
    <property type="protein sequence ID" value="OUQ06555.1"/>
    <property type="molecule type" value="Genomic_DNA"/>
</dbReference>
<protein>
    <recommendedName>
        <fullName evidence="6">RNAP delta factor</fullName>
    </recommendedName>
</protein>
<evidence type="ECO:0000313" key="9">
    <source>
        <dbReference type="EMBL" id="HJF41446.1"/>
    </source>
</evidence>
<comment type="similarity">
    <text evidence="1">Belongs to the RpoE family.</text>
</comment>
<keyword evidence="4 9" id="KW-0548">Nucleotidyltransferase</keyword>
<feature type="compositionally biased region" description="Acidic residues" evidence="7">
    <location>
        <begin position="91"/>
        <end position="114"/>
    </location>
</feature>
<reference evidence="9" key="5">
    <citation type="submission" date="2021-09" db="EMBL/GenBank/DDBJ databases">
        <authorList>
            <person name="Gilroy R."/>
        </authorList>
    </citation>
    <scope>NUCLEOTIDE SEQUENCE</scope>
    <source>
        <strain evidence="9">CHK193-16274</strain>
    </source>
</reference>
<keyword evidence="3 9" id="KW-0808">Transferase</keyword>
<reference evidence="12" key="1">
    <citation type="submission" date="2017-04" db="EMBL/GenBank/DDBJ databases">
        <title>Function of individual gut microbiota members based on whole genome sequencing of pure cultures obtained from chicken caecum.</title>
        <authorList>
            <person name="Medvecky M."/>
            <person name="Cejkova D."/>
            <person name="Polansky O."/>
            <person name="Karasova D."/>
            <person name="Kubasova T."/>
            <person name="Cizek A."/>
            <person name="Rychlik I."/>
        </authorList>
    </citation>
    <scope>NUCLEOTIDE SEQUENCE [LARGE SCALE GENOMIC DNA]</scope>
    <source>
        <strain evidence="12">An149</strain>
    </source>
</reference>
<dbReference type="GO" id="GO:0000428">
    <property type="term" value="C:DNA-directed RNA polymerase complex"/>
    <property type="evidence" value="ECO:0007669"/>
    <property type="project" value="UniProtKB-KW"/>
</dbReference>
<evidence type="ECO:0000256" key="6">
    <source>
        <dbReference type="ARBA" id="ARBA00031937"/>
    </source>
</evidence>
<evidence type="ECO:0000313" key="12">
    <source>
        <dbReference type="Proteomes" id="UP000196258"/>
    </source>
</evidence>
<dbReference type="Pfam" id="PF05066">
    <property type="entry name" value="HARE-HTH"/>
    <property type="match status" value="1"/>
</dbReference>
<sequence length="114" mass="13764">MDSMDRYYNMSMVDVAYELMTKKKTAVNFYKLWNEVCQMKKFDEEKRNEKESLFYTNITLDGRFITVGENNWDLRSRHTFSEVHIDMNDIYAEEEDVPEEPEEDVDSTIEDDYN</sequence>
<evidence type="ECO:0000256" key="3">
    <source>
        <dbReference type="ARBA" id="ARBA00022679"/>
    </source>
</evidence>
<feature type="region of interest" description="Disordered" evidence="7">
    <location>
        <begin position="90"/>
        <end position="114"/>
    </location>
</feature>
<reference evidence="9" key="4">
    <citation type="journal article" date="2021" name="PeerJ">
        <title>Extensive microbial diversity within the chicken gut microbiome revealed by metagenomics and culture.</title>
        <authorList>
            <person name="Gilroy R."/>
            <person name="Ravi A."/>
            <person name="Getino M."/>
            <person name="Pursley I."/>
            <person name="Horton D.L."/>
            <person name="Alikhan N.F."/>
            <person name="Baker D."/>
            <person name="Gharbi K."/>
            <person name="Hall N."/>
            <person name="Watson M."/>
            <person name="Adriaenssens E.M."/>
            <person name="Foster-Nyarko E."/>
            <person name="Jarju S."/>
            <person name="Secka A."/>
            <person name="Antonio M."/>
            <person name="Oren A."/>
            <person name="Chaudhuri R.R."/>
            <person name="La Ragione R."/>
            <person name="Hildebrand F."/>
            <person name="Pallen M.J."/>
        </authorList>
    </citation>
    <scope>NUCLEOTIDE SEQUENCE</scope>
    <source>
        <strain evidence="9">CHK193-16274</strain>
    </source>
</reference>
<dbReference type="GO" id="GO:0006351">
    <property type="term" value="P:DNA-templated transcription"/>
    <property type="evidence" value="ECO:0007669"/>
    <property type="project" value="InterPro"/>
</dbReference>
<evidence type="ECO:0000256" key="2">
    <source>
        <dbReference type="ARBA" id="ARBA00022478"/>
    </source>
</evidence>
<evidence type="ECO:0000259" key="8">
    <source>
        <dbReference type="PROSITE" id="PS51913"/>
    </source>
</evidence>
<dbReference type="PROSITE" id="PS51913">
    <property type="entry name" value="HTH_HARE"/>
    <property type="match status" value="1"/>
</dbReference>
<dbReference type="InterPro" id="IPR029757">
    <property type="entry name" value="RpoE"/>
</dbReference>
<reference evidence="10" key="2">
    <citation type="journal article" date="2018" name="BMC Genomics">
        <title>Whole genome sequencing and function prediction of 133 gut anaerobes isolated from chicken caecum in pure cultures.</title>
        <authorList>
            <person name="Medvecky M."/>
            <person name="Cejkova D."/>
            <person name="Polansky O."/>
            <person name="Karasova D."/>
            <person name="Kubasova T."/>
            <person name="Cizek A."/>
            <person name="Rychlik I."/>
        </authorList>
    </citation>
    <scope>NUCLEOTIDE SEQUENCE</scope>
    <source>
        <strain evidence="10">An149</strain>
    </source>
</reference>
<dbReference type="EMBL" id="QSVF01000018">
    <property type="protein sequence ID" value="RGO08822.1"/>
    <property type="molecule type" value="Genomic_DNA"/>
</dbReference>
<dbReference type="GO" id="GO:0006355">
    <property type="term" value="P:regulation of DNA-templated transcription"/>
    <property type="evidence" value="ECO:0007669"/>
    <property type="project" value="InterPro"/>
</dbReference>
<proteinExistence type="inferred from homology"/>
<dbReference type="AlphaFoldDB" id="A0A1Y4QE46"/>
<keyword evidence="5" id="KW-0804">Transcription</keyword>
<evidence type="ECO:0000256" key="7">
    <source>
        <dbReference type="SAM" id="MobiDB-lite"/>
    </source>
</evidence>
<dbReference type="Gene3D" id="1.10.10.1250">
    <property type="entry name" value="RNA polymerase, subunit delta, N-terminal domain"/>
    <property type="match status" value="1"/>
</dbReference>
<dbReference type="InterPro" id="IPR038087">
    <property type="entry name" value="RNAP_delta_N_dom_sf"/>
</dbReference>
<dbReference type="NCBIfam" id="TIGR04567">
    <property type="entry name" value="RNAP_delt_lowGC"/>
    <property type="match status" value="1"/>
</dbReference>
<dbReference type="GO" id="GO:0016779">
    <property type="term" value="F:nucleotidyltransferase activity"/>
    <property type="evidence" value="ECO:0007669"/>
    <property type="project" value="UniProtKB-KW"/>
</dbReference>
<dbReference type="GeneID" id="94016465"/>
<evidence type="ECO:0000256" key="4">
    <source>
        <dbReference type="ARBA" id="ARBA00022695"/>
    </source>
</evidence>
<dbReference type="InterPro" id="IPR007759">
    <property type="entry name" value="Asxl_HARE-HTH"/>
</dbReference>